<dbReference type="Proteomes" id="UP000266723">
    <property type="component" value="Unassembled WGS sequence"/>
</dbReference>
<proteinExistence type="predicted"/>
<evidence type="ECO:0000313" key="2">
    <source>
        <dbReference type="Proteomes" id="UP000266723"/>
    </source>
</evidence>
<evidence type="ECO:0000313" key="1">
    <source>
        <dbReference type="EMBL" id="KAF3607969.1"/>
    </source>
</evidence>
<organism evidence="1 2">
    <name type="scientific">Brassica cretica</name>
    <name type="common">Mustard</name>
    <dbReference type="NCBI Taxonomy" id="69181"/>
    <lineage>
        <taxon>Eukaryota</taxon>
        <taxon>Viridiplantae</taxon>
        <taxon>Streptophyta</taxon>
        <taxon>Embryophyta</taxon>
        <taxon>Tracheophyta</taxon>
        <taxon>Spermatophyta</taxon>
        <taxon>Magnoliopsida</taxon>
        <taxon>eudicotyledons</taxon>
        <taxon>Gunneridae</taxon>
        <taxon>Pentapetalae</taxon>
        <taxon>rosids</taxon>
        <taxon>malvids</taxon>
        <taxon>Brassicales</taxon>
        <taxon>Brassicaceae</taxon>
        <taxon>Brassiceae</taxon>
        <taxon>Brassica</taxon>
    </lineage>
</organism>
<dbReference type="EMBL" id="QGKV02000297">
    <property type="protein sequence ID" value="KAF3607969.1"/>
    <property type="molecule type" value="Genomic_DNA"/>
</dbReference>
<gene>
    <name evidence="1" type="ORF">DY000_02050899</name>
</gene>
<keyword evidence="2" id="KW-1185">Reference proteome</keyword>
<name>A0ABQ7EYS8_BRACR</name>
<protein>
    <submittedName>
        <fullName evidence="1">Uncharacterized protein</fullName>
    </submittedName>
</protein>
<comment type="caution">
    <text evidence="1">The sequence shown here is derived from an EMBL/GenBank/DDBJ whole genome shotgun (WGS) entry which is preliminary data.</text>
</comment>
<reference evidence="1 2" key="1">
    <citation type="journal article" date="2020" name="BMC Genomics">
        <title>Intraspecific diversification of the crop wild relative Brassica cretica Lam. using demographic model selection.</title>
        <authorList>
            <person name="Kioukis A."/>
            <person name="Michalopoulou V.A."/>
            <person name="Briers L."/>
            <person name="Pirintsos S."/>
            <person name="Studholme D.J."/>
            <person name="Pavlidis P."/>
            <person name="Sarris P.F."/>
        </authorList>
    </citation>
    <scope>NUCLEOTIDE SEQUENCE [LARGE SCALE GENOMIC DNA]</scope>
    <source>
        <strain evidence="2">cv. PFS-1207/04</strain>
    </source>
</reference>
<accession>A0ABQ7EYS8</accession>
<sequence>MEHKIIELEKQQVDLKEKICQMESCARERGVELDNLKSEFKATSSAPCFSVSQGLNLSKEGTRVQAR</sequence>